<keyword evidence="8" id="KW-1185">Reference proteome</keyword>
<comment type="caution">
    <text evidence="7">The sequence shown here is derived from an EMBL/GenBank/DDBJ whole genome shotgun (WGS) entry which is preliminary data.</text>
</comment>
<feature type="region of interest" description="Disordered" evidence="5">
    <location>
        <begin position="458"/>
        <end position="494"/>
    </location>
</feature>
<dbReference type="CDD" id="cd16650">
    <property type="entry name" value="SP-RING_PIAS-like"/>
    <property type="match status" value="1"/>
</dbReference>
<evidence type="ECO:0000256" key="5">
    <source>
        <dbReference type="SAM" id="MobiDB-lite"/>
    </source>
</evidence>
<feature type="domain" description="SP-RING-type" evidence="6">
    <location>
        <begin position="321"/>
        <end position="407"/>
    </location>
</feature>
<proteinExistence type="predicted"/>
<keyword evidence="2 4" id="KW-0863">Zinc-finger</keyword>
<feature type="compositionally biased region" description="Polar residues" evidence="5">
    <location>
        <begin position="699"/>
        <end position="734"/>
    </location>
</feature>
<dbReference type="PANTHER" id="PTHR10782:SF4">
    <property type="entry name" value="TONALLI, ISOFORM E"/>
    <property type="match status" value="1"/>
</dbReference>
<accession>A0A8J5LKY1</accession>
<dbReference type="AlphaFoldDB" id="A0A8J5LKY1"/>
<evidence type="ECO:0000256" key="4">
    <source>
        <dbReference type="PROSITE-ProRule" id="PRU00452"/>
    </source>
</evidence>
<dbReference type="PANTHER" id="PTHR10782">
    <property type="entry name" value="ZINC FINGER MIZ DOMAIN-CONTAINING PROTEIN"/>
    <property type="match status" value="1"/>
</dbReference>
<dbReference type="GO" id="GO:0000785">
    <property type="term" value="C:chromatin"/>
    <property type="evidence" value="ECO:0007669"/>
    <property type="project" value="TreeGrafter"/>
</dbReference>
<evidence type="ECO:0000313" key="8">
    <source>
        <dbReference type="Proteomes" id="UP000734854"/>
    </source>
</evidence>
<evidence type="ECO:0000256" key="3">
    <source>
        <dbReference type="ARBA" id="ARBA00022833"/>
    </source>
</evidence>
<dbReference type="EMBL" id="JACMSC010000005">
    <property type="protein sequence ID" value="KAG6519914.1"/>
    <property type="molecule type" value="Genomic_DNA"/>
</dbReference>
<name>A0A8J5LKY1_ZINOF</name>
<evidence type="ECO:0000256" key="2">
    <source>
        <dbReference type="ARBA" id="ARBA00022771"/>
    </source>
</evidence>
<evidence type="ECO:0000313" key="7">
    <source>
        <dbReference type="EMBL" id="KAG6519914.1"/>
    </source>
</evidence>
<dbReference type="GO" id="GO:0061665">
    <property type="term" value="F:SUMO ligase activity"/>
    <property type="evidence" value="ECO:0007669"/>
    <property type="project" value="TreeGrafter"/>
</dbReference>
<protein>
    <recommendedName>
        <fullName evidence="6">SP-RING-type domain-containing protein</fullName>
    </recommendedName>
</protein>
<reference evidence="7 8" key="1">
    <citation type="submission" date="2020-08" db="EMBL/GenBank/DDBJ databases">
        <title>Plant Genome Project.</title>
        <authorList>
            <person name="Zhang R.-G."/>
        </authorList>
    </citation>
    <scope>NUCLEOTIDE SEQUENCE [LARGE SCALE GENOMIC DNA]</scope>
    <source>
        <tissue evidence="7">Rhizome</tissue>
    </source>
</reference>
<sequence>MDVPGSYAVTQPLRHRGMAAPAPHNLQQAAASPLATSQSPCPPMIANKVRLRMIAKRLHMNFSGSISLDAQELFYLVISLARCIDYALSHNDIPERGVLHCLFPIIKQVYQCQNQSDTSLQTAIMALMIAVKNACAKEWFPNSDAKELLDKTNELYSSFCMSVSNTIAGSAQVIIYKILPRFYPQYQFQRVIVSLEAKPGYDVLVADFSIQRNIPPDERICLLVAQMDNLETSSCIINPQHVSFLVNGKGVARRTNSSMDTGPQFPSDITSMLKYGMNILQAIGYFTGNYVIAIAFLSMIATPTAARLEDYVQPVTQTMVSDSDIIEGPSRISLNCPISFKRIKTPVKGRLCNHHQCFDYDNFMELNSRKPSWRCPCCNTSTSCIELRIDQKIVLQEVGEDETDIVIFSNGSWKTSFEYRGVNQLHGGKSGKEETSMENGTVASTDVVNLVMEENYLPDRTKSLDRGENGNSELEDRKPFRESNDNLDPLYNSSSANTSLHQSVTCHTASSICPMSLAISDNALGTLESLVPSVLLNPAHADAIPPAENQGTTDFGVSHASVNFNYEPRLSNLSESMPLQSLHARSSISTNEAGRSPIPNIPRIPTITHALPSQTPSSVSLPRLQTATPSRFSSVIGNVQFNELARANYAASTAMRSTALGHHHQSNTAVQQVANLAAANHISTQAPPIHLRGMGAYRGNNQSQRRHSVTNPSSASLSSWVQQPSTNPAHSTLGQSSCNIPLSAQRVAHAHSLTARIPSTREAFLPSLDIGRPLPSVFDHLPDLPIEQNWQPTGRMRGSLTGNAFQAALNHHTVTQTSQAPIPPFSASVSTNEKQPSIANMISCQDSEWMTDFK</sequence>
<dbReference type="InterPro" id="IPR013083">
    <property type="entry name" value="Znf_RING/FYVE/PHD"/>
</dbReference>
<dbReference type="GO" id="GO:0008270">
    <property type="term" value="F:zinc ion binding"/>
    <property type="evidence" value="ECO:0007669"/>
    <property type="project" value="UniProtKB-KW"/>
</dbReference>
<feature type="region of interest" description="Disordered" evidence="5">
    <location>
        <begin position="695"/>
        <end position="734"/>
    </location>
</feature>
<dbReference type="Pfam" id="PF02891">
    <property type="entry name" value="zf-MIZ"/>
    <property type="match status" value="1"/>
</dbReference>
<evidence type="ECO:0000256" key="1">
    <source>
        <dbReference type="ARBA" id="ARBA00022723"/>
    </source>
</evidence>
<dbReference type="InterPro" id="IPR004181">
    <property type="entry name" value="Znf_MIZ"/>
</dbReference>
<evidence type="ECO:0000259" key="6">
    <source>
        <dbReference type="PROSITE" id="PS51044"/>
    </source>
</evidence>
<organism evidence="7 8">
    <name type="scientific">Zingiber officinale</name>
    <name type="common">Ginger</name>
    <name type="synonym">Amomum zingiber</name>
    <dbReference type="NCBI Taxonomy" id="94328"/>
    <lineage>
        <taxon>Eukaryota</taxon>
        <taxon>Viridiplantae</taxon>
        <taxon>Streptophyta</taxon>
        <taxon>Embryophyta</taxon>
        <taxon>Tracheophyta</taxon>
        <taxon>Spermatophyta</taxon>
        <taxon>Magnoliopsida</taxon>
        <taxon>Liliopsida</taxon>
        <taxon>Zingiberales</taxon>
        <taxon>Zingiberaceae</taxon>
        <taxon>Zingiber</taxon>
    </lineage>
</organism>
<gene>
    <name evidence="7" type="ORF">ZIOFF_016943</name>
</gene>
<keyword evidence="1" id="KW-0479">Metal-binding</keyword>
<dbReference type="GO" id="GO:0016925">
    <property type="term" value="P:protein sumoylation"/>
    <property type="evidence" value="ECO:0007669"/>
    <property type="project" value="TreeGrafter"/>
</dbReference>
<dbReference type="PROSITE" id="PS51044">
    <property type="entry name" value="ZF_SP_RING"/>
    <property type="match status" value="1"/>
</dbReference>
<dbReference type="Proteomes" id="UP000734854">
    <property type="component" value="Unassembled WGS sequence"/>
</dbReference>
<feature type="compositionally biased region" description="Basic and acidic residues" evidence="5">
    <location>
        <begin position="458"/>
        <end position="484"/>
    </location>
</feature>
<dbReference type="Gene3D" id="3.30.40.10">
    <property type="entry name" value="Zinc/RING finger domain, C3HC4 (zinc finger)"/>
    <property type="match status" value="1"/>
</dbReference>
<keyword evidence="3" id="KW-0862">Zinc</keyword>